<name>C7NMV2_HALUD</name>
<dbReference type="GeneID" id="8384788"/>
<evidence type="ECO:0000313" key="3">
    <source>
        <dbReference type="Proteomes" id="UP000002071"/>
    </source>
</evidence>
<dbReference type="EMBL" id="CP001687">
    <property type="protein sequence ID" value="ACV12650.1"/>
    <property type="molecule type" value="Genomic_DNA"/>
</dbReference>
<keyword evidence="3" id="KW-1185">Reference proteome</keyword>
<dbReference type="OrthoDB" id="308076at2157"/>
<dbReference type="KEGG" id="hut:Huta_2486"/>
<dbReference type="InterPro" id="IPR055968">
    <property type="entry name" value="DUF7546"/>
</dbReference>
<proteinExistence type="predicted"/>
<dbReference type="AlphaFoldDB" id="C7NMV2"/>
<dbReference type="STRING" id="519442.Huta_2486"/>
<feature type="transmembrane region" description="Helical" evidence="1">
    <location>
        <begin position="149"/>
        <end position="179"/>
    </location>
</feature>
<sequence length="233" mass="24511">MSTARRFGPIPTPSKSHLLWGALLVNTEVLLLFGYLSVSDSQLFDLASLRLYVYPFVWINVSLWALATVRPPAAPRRRKLFGGAVATGYALVLTYLGGLVSTAMTDGIGLSIRPLVFPPGWAPVVSADIAGLSLTLLPYKVLGYITLSYLVYALVVEAAGVLPAILGLFSCVSCVWAAVVVPLAGTVGGSTALASLVFGGGYDLSTAIFVVSVVLLAWRPTVGNRIDLGGGRR</sequence>
<dbReference type="eggNOG" id="arCOG04547">
    <property type="taxonomic scope" value="Archaea"/>
</dbReference>
<reference evidence="2 3" key="1">
    <citation type="journal article" date="2009" name="Stand. Genomic Sci.">
        <title>Complete genome sequence of Halorhabdus utahensis type strain (AX-2).</title>
        <authorList>
            <person name="Anderson I."/>
            <person name="Tindall B.J."/>
            <person name="Pomrenke H."/>
            <person name="Goker M."/>
            <person name="Lapidus A."/>
            <person name="Nolan M."/>
            <person name="Copeland A."/>
            <person name="Glavina Del Rio T."/>
            <person name="Chen F."/>
            <person name="Tice H."/>
            <person name="Cheng J.F."/>
            <person name="Lucas S."/>
            <person name="Chertkov O."/>
            <person name="Bruce D."/>
            <person name="Brettin T."/>
            <person name="Detter J.C."/>
            <person name="Han C."/>
            <person name="Goodwin L."/>
            <person name="Land M."/>
            <person name="Hauser L."/>
            <person name="Chang Y.J."/>
            <person name="Jeffries C.D."/>
            <person name="Pitluck S."/>
            <person name="Pati A."/>
            <person name="Mavromatis K."/>
            <person name="Ivanova N."/>
            <person name="Ovchinnikova G."/>
            <person name="Chen A."/>
            <person name="Palaniappan K."/>
            <person name="Chain P."/>
            <person name="Rohde M."/>
            <person name="Bristow J."/>
            <person name="Eisen J.A."/>
            <person name="Markowitz V."/>
            <person name="Hugenholtz P."/>
            <person name="Kyrpides N.C."/>
            <person name="Klenk H.P."/>
        </authorList>
    </citation>
    <scope>NUCLEOTIDE SEQUENCE [LARGE SCALE GENOMIC DNA]</scope>
    <source>
        <strain evidence="3">DSM 12940 / JCM 11049 / AX-2</strain>
    </source>
</reference>
<accession>C7NMV2</accession>
<protein>
    <submittedName>
        <fullName evidence="2">Uncharacterized protein</fullName>
    </submittedName>
</protein>
<keyword evidence="1" id="KW-1133">Transmembrane helix</keyword>
<feature type="transmembrane region" description="Helical" evidence="1">
    <location>
        <begin position="81"/>
        <end position="100"/>
    </location>
</feature>
<feature type="transmembrane region" description="Helical" evidence="1">
    <location>
        <begin position="191"/>
        <end position="218"/>
    </location>
</feature>
<dbReference type="Proteomes" id="UP000002071">
    <property type="component" value="Chromosome"/>
</dbReference>
<gene>
    <name evidence="2" type="ordered locus">Huta_2486</name>
</gene>
<evidence type="ECO:0000256" key="1">
    <source>
        <dbReference type="SAM" id="Phobius"/>
    </source>
</evidence>
<dbReference type="Pfam" id="PF24412">
    <property type="entry name" value="DUF7546"/>
    <property type="match status" value="1"/>
</dbReference>
<keyword evidence="1" id="KW-0472">Membrane</keyword>
<feature type="transmembrane region" description="Helical" evidence="1">
    <location>
        <begin position="51"/>
        <end position="69"/>
    </location>
</feature>
<dbReference type="HOGENOM" id="CLU_104052_0_0_2"/>
<keyword evidence="1" id="KW-0812">Transmembrane</keyword>
<organism evidence="2 3">
    <name type="scientific">Halorhabdus utahensis (strain DSM 12940 / JCM 11049 / AX-2)</name>
    <dbReference type="NCBI Taxonomy" id="519442"/>
    <lineage>
        <taxon>Archaea</taxon>
        <taxon>Methanobacteriati</taxon>
        <taxon>Methanobacteriota</taxon>
        <taxon>Stenosarchaea group</taxon>
        <taxon>Halobacteria</taxon>
        <taxon>Halobacteriales</taxon>
        <taxon>Haloarculaceae</taxon>
        <taxon>Halorhabdus</taxon>
    </lineage>
</organism>
<evidence type="ECO:0000313" key="2">
    <source>
        <dbReference type="EMBL" id="ACV12650.1"/>
    </source>
</evidence>
<feature type="transmembrane region" description="Helical" evidence="1">
    <location>
        <begin position="20"/>
        <end position="39"/>
    </location>
</feature>
<dbReference type="RefSeq" id="WP_015790216.1">
    <property type="nucleotide sequence ID" value="NC_013158.1"/>
</dbReference>